<evidence type="ECO:0000313" key="2">
    <source>
        <dbReference type="EMBL" id="MFC5381486.1"/>
    </source>
</evidence>
<dbReference type="Pfam" id="PF13483">
    <property type="entry name" value="Lactamase_B_3"/>
    <property type="match status" value="1"/>
</dbReference>
<reference evidence="3" key="1">
    <citation type="journal article" date="2019" name="Int. J. Syst. Evol. Microbiol.">
        <title>The Global Catalogue of Microorganisms (GCM) 10K type strain sequencing project: providing services to taxonomists for standard genome sequencing and annotation.</title>
        <authorList>
            <consortium name="The Broad Institute Genomics Platform"/>
            <consortium name="The Broad Institute Genome Sequencing Center for Infectious Disease"/>
            <person name="Wu L."/>
            <person name="Ma J."/>
        </authorList>
    </citation>
    <scope>NUCLEOTIDE SEQUENCE [LARGE SCALE GENOMIC DNA]</scope>
    <source>
        <strain evidence="3">CCUG 43114</strain>
    </source>
</reference>
<organism evidence="2 3">
    <name type="scientific">Aquipuribacter nitratireducens</name>
    <dbReference type="NCBI Taxonomy" id="650104"/>
    <lineage>
        <taxon>Bacteria</taxon>
        <taxon>Bacillati</taxon>
        <taxon>Actinomycetota</taxon>
        <taxon>Actinomycetes</taxon>
        <taxon>Micrococcales</taxon>
        <taxon>Intrasporangiaceae</taxon>
        <taxon>Aquipuribacter</taxon>
    </lineage>
</organism>
<proteinExistence type="predicted"/>
<evidence type="ECO:0000313" key="3">
    <source>
        <dbReference type="Proteomes" id="UP001596122"/>
    </source>
</evidence>
<evidence type="ECO:0000259" key="1">
    <source>
        <dbReference type="SMART" id="SM00849"/>
    </source>
</evidence>
<dbReference type="SMART" id="SM00849">
    <property type="entry name" value="Lactamase_B"/>
    <property type="match status" value="1"/>
</dbReference>
<feature type="domain" description="Metallo-beta-lactamase" evidence="1">
    <location>
        <begin position="7"/>
        <end position="200"/>
    </location>
</feature>
<dbReference type="Gene3D" id="3.60.15.10">
    <property type="entry name" value="Ribonuclease Z/Hydroxyacylglutathione hydrolase-like"/>
    <property type="match status" value="1"/>
</dbReference>
<dbReference type="PANTHER" id="PTHR43546:SF3">
    <property type="entry name" value="UPF0173 METAL-DEPENDENT HYDROLASE MJ1163"/>
    <property type="match status" value="1"/>
</dbReference>
<dbReference type="RefSeq" id="WP_340269370.1">
    <property type="nucleotide sequence ID" value="NZ_JBBEOG010000004.1"/>
</dbReference>
<comment type="caution">
    <text evidence="2">The sequence shown here is derived from an EMBL/GenBank/DDBJ whole genome shotgun (WGS) entry which is preliminary data.</text>
</comment>
<dbReference type="InterPro" id="IPR036866">
    <property type="entry name" value="RibonucZ/Hydroxyglut_hydro"/>
</dbReference>
<name>A0ABW0GTF2_9MICO</name>
<sequence length="220" mass="23086">MRVTSLGHSCLLVEEGGSRLLVDPGAFSPDVPGRLAALLDGAALDAVLVTHTHADHCDPATVRALADAHPAARLLAEAGAQETLAAEGVTAETLAVADRLDLGDLHVTAVGGRHALIHADVPRVGNVGLVVRGDRATLFHPGDSYEATPGSVDALAVPLNAPWAAVKETVEFVRTVEPRVVLPVHDALLREERREVYLGHVRRLGRAAVHDLATEGPWSA</sequence>
<protein>
    <submittedName>
        <fullName evidence="2">MBL fold metallo-hydrolase</fullName>
    </submittedName>
</protein>
<dbReference type="PANTHER" id="PTHR43546">
    <property type="entry name" value="UPF0173 METAL-DEPENDENT HYDROLASE MJ1163-RELATED"/>
    <property type="match status" value="1"/>
</dbReference>
<dbReference type="SUPFAM" id="SSF56281">
    <property type="entry name" value="Metallo-hydrolase/oxidoreductase"/>
    <property type="match status" value="1"/>
</dbReference>
<dbReference type="EMBL" id="JBHSLD010000009">
    <property type="protein sequence ID" value="MFC5381486.1"/>
    <property type="molecule type" value="Genomic_DNA"/>
</dbReference>
<dbReference type="Proteomes" id="UP001596122">
    <property type="component" value="Unassembled WGS sequence"/>
</dbReference>
<gene>
    <name evidence="2" type="ORF">ACFPJ6_11845</name>
</gene>
<dbReference type="InterPro" id="IPR001279">
    <property type="entry name" value="Metallo-B-lactamas"/>
</dbReference>
<keyword evidence="3" id="KW-1185">Reference proteome</keyword>
<dbReference type="InterPro" id="IPR050114">
    <property type="entry name" value="UPF0173_UPF0282_UlaG_hydrolase"/>
</dbReference>
<accession>A0ABW0GTF2</accession>